<gene>
    <name evidence="2" type="ORF">AVEN_110694_1</name>
</gene>
<feature type="region of interest" description="Disordered" evidence="1">
    <location>
        <begin position="78"/>
        <end position="100"/>
    </location>
</feature>
<name>A0A4Y2AV39_ARAVE</name>
<accession>A0A4Y2AV39</accession>
<reference evidence="2 3" key="1">
    <citation type="journal article" date="2019" name="Sci. Rep.">
        <title>Orb-weaving spider Araneus ventricosus genome elucidates the spidroin gene catalogue.</title>
        <authorList>
            <person name="Kono N."/>
            <person name="Nakamura H."/>
            <person name="Ohtoshi R."/>
            <person name="Moran D.A.P."/>
            <person name="Shinohara A."/>
            <person name="Yoshida Y."/>
            <person name="Fujiwara M."/>
            <person name="Mori M."/>
            <person name="Tomita M."/>
            <person name="Arakawa K."/>
        </authorList>
    </citation>
    <scope>NUCLEOTIDE SEQUENCE [LARGE SCALE GENOMIC DNA]</scope>
</reference>
<feature type="compositionally biased region" description="Acidic residues" evidence="1">
    <location>
        <begin position="86"/>
        <end position="100"/>
    </location>
</feature>
<keyword evidence="3" id="KW-1185">Reference proteome</keyword>
<evidence type="ECO:0000313" key="2">
    <source>
        <dbReference type="EMBL" id="GBL83387.1"/>
    </source>
</evidence>
<evidence type="ECO:0000256" key="1">
    <source>
        <dbReference type="SAM" id="MobiDB-lite"/>
    </source>
</evidence>
<dbReference type="Proteomes" id="UP000499080">
    <property type="component" value="Unassembled WGS sequence"/>
</dbReference>
<organism evidence="2 3">
    <name type="scientific">Araneus ventricosus</name>
    <name type="common">Orbweaver spider</name>
    <name type="synonym">Epeira ventricosa</name>
    <dbReference type="NCBI Taxonomy" id="182803"/>
    <lineage>
        <taxon>Eukaryota</taxon>
        <taxon>Metazoa</taxon>
        <taxon>Ecdysozoa</taxon>
        <taxon>Arthropoda</taxon>
        <taxon>Chelicerata</taxon>
        <taxon>Arachnida</taxon>
        <taxon>Araneae</taxon>
        <taxon>Araneomorphae</taxon>
        <taxon>Entelegynae</taxon>
        <taxon>Araneoidea</taxon>
        <taxon>Araneidae</taxon>
        <taxon>Araneus</taxon>
    </lineage>
</organism>
<sequence>MLLSFNLVRGFAMYNSSAENALSASVDALEIVFKASPSFIIFDDRFSVVSNNCNSCFPILFKLELLLVEQPRFNSANMTHTLQEEKESEDSADNMELEVT</sequence>
<dbReference type="AlphaFoldDB" id="A0A4Y2AV39"/>
<proteinExistence type="predicted"/>
<evidence type="ECO:0000313" key="3">
    <source>
        <dbReference type="Proteomes" id="UP000499080"/>
    </source>
</evidence>
<protein>
    <submittedName>
        <fullName evidence="2">Uncharacterized protein</fullName>
    </submittedName>
</protein>
<dbReference type="EMBL" id="BGPR01000032">
    <property type="protein sequence ID" value="GBL83387.1"/>
    <property type="molecule type" value="Genomic_DNA"/>
</dbReference>
<comment type="caution">
    <text evidence="2">The sequence shown here is derived from an EMBL/GenBank/DDBJ whole genome shotgun (WGS) entry which is preliminary data.</text>
</comment>